<reference evidence="2" key="1">
    <citation type="submission" date="2016-10" db="EMBL/GenBank/DDBJ databases">
        <authorList>
            <person name="Varghese N."/>
            <person name="Submissions S."/>
        </authorList>
    </citation>
    <scope>NUCLEOTIDE SEQUENCE [LARGE SCALE GENOMIC DNA]</scope>
    <source>
        <strain evidence="2">DSM 44796</strain>
    </source>
</reference>
<evidence type="ECO:0000313" key="2">
    <source>
        <dbReference type="Proteomes" id="UP000199682"/>
    </source>
</evidence>
<name>A0A1G9XHT3_9PSEU</name>
<organism evidence="1 2">
    <name type="scientific">Lentzea albidocapillata subsp. violacea</name>
    <dbReference type="NCBI Taxonomy" id="128104"/>
    <lineage>
        <taxon>Bacteria</taxon>
        <taxon>Bacillati</taxon>
        <taxon>Actinomycetota</taxon>
        <taxon>Actinomycetes</taxon>
        <taxon>Pseudonocardiales</taxon>
        <taxon>Pseudonocardiaceae</taxon>
        <taxon>Lentzea</taxon>
    </lineage>
</organism>
<dbReference type="Proteomes" id="UP000199682">
    <property type="component" value="Unassembled WGS sequence"/>
</dbReference>
<sequence>MVSTNSDAKLLVVTLPTAPLRRARCAAVGIVNGTLAVLAHSSADGRLPDAGLVLSLVALLTWATAGFARQELTWRKLLLLIGGGQLAMHVLVSLAAFRHTHEAEPARMLASHVVATALTVVVLAVAERTVLALARAVTSALPRRLTVLPATAPLVVATPSLAPTSIVFLNVLSWRGPPAEQA</sequence>
<dbReference type="AlphaFoldDB" id="A0A1G9XHT3"/>
<accession>A0A1G9XHT3</accession>
<protein>
    <submittedName>
        <fullName evidence="1">Uncharacterized protein</fullName>
    </submittedName>
</protein>
<dbReference type="EMBL" id="FNET01000030">
    <property type="protein sequence ID" value="SDM96290.1"/>
    <property type="molecule type" value="Genomic_DNA"/>
</dbReference>
<proteinExistence type="predicted"/>
<evidence type="ECO:0000313" key="1">
    <source>
        <dbReference type="EMBL" id="SDM96290.1"/>
    </source>
</evidence>
<gene>
    <name evidence="1" type="ORF">SAMN04488074_13047</name>
</gene>